<dbReference type="Pfam" id="PF09424">
    <property type="entry name" value="YqeY"/>
    <property type="match status" value="1"/>
</dbReference>
<reference evidence="1" key="1">
    <citation type="submission" date="2019-08" db="EMBL/GenBank/DDBJ databases">
        <authorList>
            <person name="Kucharzyk K."/>
            <person name="Murdoch R.W."/>
            <person name="Higgins S."/>
            <person name="Loffler F."/>
        </authorList>
    </citation>
    <scope>NUCLEOTIDE SEQUENCE</scope>
</reference>
<proteinExistence type="predicted"/>
<gene>
    <name evidence="1" type="primary">yqeY_35</name>
    <name evidence="1" type="ORF">SDC9_184414</name>
</gene>
<name>A0A645HEV2_9ZZZZ</name>
<protein>
    <recommendedName>
        <fullName evidence="2">GatB/YqeY domain-containing protein</fullName>
    </recommendedName>
</protein>
<dbReference type="InterPro" id="IPR023168">
    <property type="entry name" value="GatB_Yqey_C_2"/>
</dbReference>
<dbReference type="InterPro" id="IPR019004">
    <property type="entry name" value="YqeY/Aim41"/>
</dbReference>
<dbReference type="Gene3D" id="1.10.10.410">
    <property type="match status" value="1"/>
</dbReference>
<accession>A0A645HEV2</accession>
<dbReference type="SUPFAM" id="SSF89095">
    <property type="entry name" value="GatB/YqeY motif"/>
    <property type="match status" value="1"/>
</dbReference>
<dbReference type="InterPro" id="IPR042184">
    <property type="entry name" value="YqeY/Aim41_N"/>
</dbReference>
<dbReference type="EMBL" id="VSSQ01091304">
    <property type="protein sequence ID" value="MPN36902.1"/>
    <property type="molecule type" value="Genomic_DNA"/>
</dbReference>
<dbReference type="Gene3D" id="1.10.1510.10">
    <property type="entry name" value="Uncharacterised protein YqeY/AIM41 PF09424, N-terminal domain"/>
    <property type="match status" value="1"/>
</dbReference>
<dbReference type="GO" id="GO:0016884">
    <property type="term" value="F:carbon-nitrogen ligase activity, with glutamine as amido-N-donor"/>
    <property type="evidence" value="ECO:0007669"/>
    <property type="project" value="InterPro"/>
</dbReference>
<organism evidence="1">
    <name type="scientific">bioreactor metagenome</name>
    <dbReference type="NCBI Taxonomy" id="1076179"/>
    <lineage>
        <taxon>unclassified sequences</taxon>
        <taxon>metagenomes</taxon>
        <taxon>ecological metagenomes</taxon>
    </lineage>
</organism>
<dbReference type="AlphaFoldDB" id="A0A645HEV2"/>
<dbReference type="PANTHER" id="PTHR28055:SF1">
    <property type="entry name" value="ALTERED INHERITANCE OF MITOCHONDRIA PROTEIN 41, MITOCHONDRIAL"/>
    <property type="match status" value="1"/>
</dbReference>
<sequence length="151" mass="16494">MEQLFNQVNADIKTAMLARDKVALEALRGIKKEFLEAKTAKGGDGTLPDDQAVKILQKMVKQRKESARIFTEQNRQELADNELAEVAVIEKYLPAQMSDEQLEAEIAAIIAQVGAAGPQDMGKVMGVASKQLAGKAEGRVISEKVKMLLNK</sequence>
<evidence type="ECO:0008006" key="2">
    <source>
        <dbReference type="Google" id="ProtNLM"/>
    </source>
</evidence>
<evidence type="ECO:0000313" key="1">
    <source>
        <dbReference type="EMBL" id="MPN36902.1"/>
    </source>
</evidence>
<comment type="caution">
    <text evidence="1">The sequence shown here is derived from an EMBL/GenBank/DDBJ whole genome shotgun (WGS) entry which is preliminary data.</text>
</comment>
<dbReference type="InterPro" id="IPR003789">
    <property type="entry name" value="Asn/Gln_tRNA_amidoTrase-B-like"/>
</dbReference>
<dbReference type="PANTHER" id="PTHR28055">
    <property type="entry name" value="ALTERED INHERITANCE OF MITOCHONDRIA PROTEIN 41, MITOCHONDRIAL"/>
    <property type="match status" value="1"/>
</dbReference>